<proteinExistence type="predicted"/>
<name>A0A3M7PT87_BRAPC</name>
<dbReference type="AlphaFoldDB" id="A0A3M7PT87"/>
<dbReference type="Proteomes" id="UP000276133">
    <property type="component" value="Unassembled WGS sequence"/>
</dbReference>
<feature type="non-terminal residue" evidence="1">
    <location>
        <position position="148"/>
    </location>
</feature>
<protein>
    <submittedName>
        <fullName evidence="1">Uncharacterized protein</fullName>
    </submittedName>
</protein>
<evidence type="ECO:0000313" key="1">
    <source>
        <dbReference type="EMBL" id="RNA01995.1"/>
    </source>
</evidence>
<comment type="caution">
    <text evidence="1">The sequence shown here is derived from an EMBL/GenBank/DDBJ whole genome shotgun (WGS) entry which is preliminary data.</text>
</comment>
<sequence length="148" mass="17011">MHYQIIEKWQFCIFSGPSIITSCKYGTELKKDLLNGKARKSSKSWLNQVLVLQLSIEVVVDLQFSAFEVPFISLIKYFDEYFQGCFYWWRPKSKHLNLNSKILASYFLKVLNYNSTNFQPTALKLIVLGGGQLWPAGLRPDLNGHLAG</sequence>
<gene>
    <name evidence="1" type="ORF">BpHYR1_004572</name>
</gene>
<evidence type="ECO:0000313" key="2">
    <source>
        <dbReference type="Proteomes" id="UP000276133"/>
    </source>
</evidence>
<organism evidence="1 2">
    <name type="scientific">Brachionus plicatilis</name>
    <name type="common">Marine rotifer</name>
    <name type="synonym">Brachionus muelleri</name>
    <dbReference type="NCBI Taxonomy" id="10195"/>
    <lineage>
        <taxon>Eukaryota</taxon>
        <taxon>Metazoa</taxon>
        <taxon>Spiralia</taxon>
        <taxon>Gnathifera</taxon>
        <taxon>Rotifera</taxon>
        <taxon>Eurotatoria</taxon>
        <taxon>Monogononta</taxon>
        <taxon>Pseudotrocha</taxon>
        <taxon>Ploima</taxon>
        <taxon>Brachionidae</taxon>
        <taxon>Brachionus</taxon>
    </lineage>
</organism>
<reference evidence="1 2" key="1">
    <citation type="journal article" date="2018" name="Sci. Rep.">
        <title>Genomic signatures of local adaptation to the degree of environmental predictability in rotifers.</title>
        <authorList>
            <person name="Franch-Gras L."/>
            <person name="Hahn C."/>
            <person name="Garcia-Roger E.M."/>
            <person name="Carmona M.J."/>
            <person name="Serra M."/>
            <person name="Gomez A."/>
        </authorList>
    </citation>
    <scope>NUCLEOTIDE SEQUENCE [LARGE SCALE GENOMIC DNA]</scope>
    <source>
        <strain evidence="1">HYR1</strain>
    </source>
</reference>
<dbReference type="EMBL" id="REGN01009085">
    <property type="protein sequence ID" value="RNA01995.1"/>
    <property type="molecule type" value="Genomic_DNA"/>
</dbReference>
<keyword evidence="2" id="KW-1185">Reference proteome</keyword>
<accession>A0A3M7PT87</accession>